<feature type="binding site" evidence="9">
    <location>
        <position position="59"/>
    </location>
    <ligand>
        <name>[4Fe-4S] cluster</name>
        <dbReference type="ChEBI" id="CHEBI:49883"/>
        <label>1</label>
    </ligand>
</feature>
<evidence type="ECO:0000256" key="3">
    <source>
        <dbReference type="ARBA" id="ARBA00022694"/>
    </source>
</evidence>
<evidence type="ECO:0000256" key="9">
    <source>
        <dbReference type="HAMAP-Rule" id="MF_01921"/>
    </source>
</evidence>
<organism evidence="11 12">
    <name type="scientific">Methanothermobacter tenebrarum</name>
    <dbReference type="NCBI Taxonomy" id="680118"/>
    <lineage>
        <taxon>Archaea</taxon>
        <taxon>Methanobacteriati</taxon>
        <taxon>Methanobacteriota</taxon>
        <taxon>Methanomada group</taxon>
        <taxon>Methanobacteria</taxon>
        <taxon>Methanobacteriales</taxon>
        <taxon>Methanobacteriaceae</taxon>
        <taxon>Methanothermobacter</taxon>
    </lineage>
</organism>
<feature type="binding site" evidence="9">
    <location>
        <position position="33"/>
    </location>
    <ligand>
        <name>[4Fe-4S] cluster</name>
        <dbReference type="ChEBI" id="CHEBI:49883"/>
        <label>1</label>
    </ligand>
</feature>
<dbReference type="InterPro" id="IPR058240">
    <property type="entry name" value="rSAM_sf"/>
</dbReference>
<dbReference type="SFLD" id="SFLDF00284">
    <property type="entry name" value="tRNA_wybutosine-synthesizing"/>
    <property type="match status" value="1"/>
</dbReference>
<keyword evidence="9" id="KW-0963">Cytoplasm</keyword>
<evidence type="ECO:0000313" key="12">
    <source>
        <dbReference type="Proteomes" id="UP000249782"/>
    </source>
</evidence>
<dbReference type="EMBL" id="QLOE01000003">
    <property type="protein sequence ID" value="RAO79272.1"/>
    <property type="molecule type" value="Genomic_DNA"/>
</dbReference>
<comment type="caution">
    <text evidence="11">The sequence shown here is derived from an EMBL/GenBank/DDBJ whole genome shotgun (WGS) entry which is preliminary data.</text>
</comment>
<keyword evidence="5 9" id="KW-0408">Iron</keyword>
<accession>A0A328PFQ9</accession>
<dbReference type="HAMAP" id="MF_01921">
    <property type="entry name" value="TYW1_archaea"/>
    <property type="match status" value="1"/>
</dbReference>
<protein>
    <recommendedName>
        <fullName evidence="9">S-adenosyl-L-methionine-dependent tRNA 4-demethylwyosine synthase</fullName>
        <ecNumber evidence="9">4.1.3.44</ecNumber>
    </recommendedName>
    <alternativeName>
        <fullName evidence="9">tRNA wyosine derivatives biosynthesis protein Taw1</fullName>
    </alternativeName>
</protein>
<evidence type="ECO:0000256" key="4">
    <source>
        <dbReference type="ARBA" id="ARBA00022723"/>
    </source>
</evidence>
<dbReference type="InterPro" id="IPR007197">
    <property type="entry name" value="rSAM"/>
</dbReference>
<evidence type="ECO:0000256" key="7">
    <source>
        <dbReference type="ARBA" id="ARBA00023239"/>
    </source>
</evidence>
<dbReference type="PANTHER" id="PTHR13930:SF0">
    <property type="entry name" value="S-ADENOSYL-L-METHIONINE-DEPENDENT TRNA 4-DEMETHYLWYOSINE SYNTHASE TYW1-RELATED"/>
    <property type="match status" value="1"/>
</dbReference>
<dbReference type="Pfam" id="PF08608">
    <property type="entry name" value="Wyosine_form"/>
    <property type="match status" value="1"/>
</dbReference>
<dbReference type="SFLD" id="SFLDG01071">
    <property type="entry name" value="tRNA_wybutosine-synthesizing"/>
    <property type="match status" value="1"/>
</dbReference>
<keyword evidence="3 9" id="KW-0819">tRNA processing</keyword>
<proteinExistence type="inferred from homology"/>
<dbReference type="GO" id="GO:0102521">
    <property type="term" value="F:tRNA-4-demethylwyosine synthase activity"/>
    <property type="evidence" value="ECO:0007669"/>
    <property type="project" value="UniProtKB-EC"/>
</dbReference>
<keyword evidence="2 9" id="KW-0949">S-adenosyl-L-methionine</keyword>
<evidence type="ECO:0000259" key="10">
    <source>
        <dbReference type="PROSITE" id="PS51918"/>
    </source>
</evidence>
<dbReference type="Pfam" id="PF04055">
    <property type="entry name" value="Radical_SAM"/>
    <property type="match status" value="1"/>
</dbReference>
<evidence type="ECO:0000256" key="8">
    <source>
        <dbReference type="ARBA" id="ARBA00049466"/>
    </source>
</evidence>
<comment type="catalytic activity">
    <reaction evidence="8 9">
        <text>N(1)-methylguanosine(37) in tRNA(Phe) + pyruvate + S-adenosyl-L-methionine = 4-demethylwyosine(37) in tRNA(Phe) + 5'-deoxyadenosine + L-methionine + CO2 + H2O</text>
        <dbReference type="Rhea" id="RHEA:36347"/>
        <dbReference type="Rhea" id="RHEA-COMP:10164"/>
        <dbReference type="Rhea" id="RHEA-COMP:10165"/>
        <dbReference type="ChEBI" id="CHEBI:15361"/>
        <dbReference type="ChEBI" id="CHEBI:15377"/>
        <dbReference type="ChEBI" id="CHEBI:16526"/>
        <dbReference type="ChEBI" id="CHEBI:17319"/>
        <dbReference type="ChEBI" id="CHEBI:57844"/>
        <dbReference type="ChEBI" id="CHEBI:59789"/>
        <dbReference type="ChEBI" id="CHEBI:64315"/>
        <dbReference type="ChEBI" id="CHEBI:73542"/>
        <dbReference type="EC" id="4.1.3.44"/>
    </reaction>
</comment>
<dbReference type="EC" id="4.1.3.44" evidence="9"/>
<dbReference type="PROSITE" id="PS51918">
    <property type="entry name" value="RADICAL_SAM"/>
    <property type="match status" value="1"/>
</dbReference>
<dbReference type="InterPro" id="IPR023993">
    <property type="entry name" value="TYW1_archaea"/>
</dbReference>
<dbReference type="CDD" id="cd01335">
    <property type="entry name" value="Radical_SAM"/>
    <property type="match status" value="1"/>
</dbReference>
<sequence length="307" mass="35846">MDVFISKFEKLKRLERMGYRFVGKNAHTAVKTCLWTKKSILDEGTCYKQKFYGIKSHRCLQMSPSVFFCQQKCLFCWRDLRYTKTEWDGDYDEPADIVDECINAQRSLLCGFFGNEKANKEKLIEAQEPNNAAISLAGEPLLYPMINELIREFHKRKFTTFLVTNGINYKALESLSEEPTQLYISLDAPSKKIHKKLCRPQTENAWEHLNRSLELLPTFNCRKVLRITAVNRKNMTKPSAYASLIKKAQPDFVEVKAYMYLGYSRQRLEMENMPLFFEVYEFADKIAKLANMDIIDKSKESRVVLLS</sequence>
<evidence type="ECO:0000256" key="2">
    <source>
        <dbReference type="ARBA" id="ARBA00022691"/>
    </source>
</evidence>
<comment type="function">
    <text evidence="9">Component of the wyosine derivatives biosynthesis pathway that catalyzes the condensation of N-methylguanine with 2 carbon atoms from pyruvate to form the tricyclic 4-demethylwyosine (imG-14) on guanosine-37 of tRNA(Phe).</text>
</comment>
<dbReference type="InterPro" id="IPR013785">
    <property type="entry name" value="Aldolase_TIM"/>
</dbReference>
<feature type="binding site" evidence="9">
    <location>
        <position position="46"/>
    </location>
    <ligand>
        <name>[4Fe-4S] cluster</name>
        <dbReference type="ChEBI" id="CHEBI:49883"/>
        <label>1</label>
    </ligand>
</feature>
<feature type="binding site" evidence="9">
    <location>
        <position position="73"/>
    </location>
    <ligand>
        <name>[4Fe-4S] cluster</name>
        <dbReference type="ChEBI" id="CHEBI:49883"/>
        <label>2</label>
        <note>4Fe-4S-S-AdoMet</note>
    </ligand>
</feature>
<dbReference type="GO" id="GO:0046872">
    <property type="term" value="F:metal ion binding"/>
    <property type="evidence" value="ECO:0007669"/>
    <property type="project" value="UniProtKB-KW"/>
</dbReference>
<name>A0A328PFQ9_9EURY</name>
<dbReference type="SFLD" id="SFLDS00029">
    <property type="entry name" value="Radical_SAM"/>
    <property type="match status" value="1"/>
</dbReference>
<dbReference type="Proteomes" id="UP000249782">
    <property type="component" value="Unassembled WGS sequence"/>
</dbReference>
<dbReference type="Gene3D" id="3.20.20.70">
    <property type="entry name" value="Aldolase class I"/>
    <property type="match status" value="1"/>
</dbReference>
<comment type="subunit">
    <text evidence="9">Monomer.</text>
</comment>
<evidence type="ECO:0000256" key="5">
    <source>
        <dbReference type="ARBA" id="ARBA00023004"/>
    </source>
</evidence>
<evidence type="ECO:0000256" key="6">
    <source>
        <dbReference type="ARBA" id="ARBA00023014"/>
    </source>
</evidence>
<evidence type="ECO:0000313" key="11">
    <source>
        <dbReference type="EMBL" id="RAO79272.1"/>
    </source>
</evidence>
<dbReference type="GO" id="GO:0005737">
    <property type="term" value="C:cytoplasm"/>
    <property type="evidence" value="ECO:0007669"/>
    <property type="project" value="UniProtKB-SubCell"/>
</dbReference>
<comment type="similarity">
    <text evidence="9">Belongs to the TYW1 family.</text>
</comment>
<dbReference type="GO" id="GO:0051539">
    <property type="term" value="F:4 iron, 4 sulfur cluster binding"/>
    <property type="evidence" value="ECO:0007669"/>
    <property type="project" value="UniProtKB-UniRule"/>
</dbReference>
<dbReference type="InterPro" id="IPR034556">
    <property type="entry name" value="tRNA_wybutosine-synthase"/>
</dbReference>
<keyword evidence="4 9" id="KW-0479">Metal-binding</keyword>
<feature type="domain" description="Radical SAM core" evidence="10">
    <location>
        <begin position="52"/>
        <end position="296"/>
    </location>
</feature>
<feature type="binding site" evidence="9">
    <location>
        <position position="76"/>
    </location>
    <ligand>
        <name>[4Fe-4S] cluster</name>
        <dbReference type="ChEBI" id="CHEBI:49883"/>
        <label>2</label>
        <note>4Fe-4S-S-AdoMet</note>
    </ligand>
</feature>
<dbReference type="AlphaFoldDB" id="A0A328PFQ9"/>
<keyword evidence="1 9" id="KW-0004">4Fe-4S</keyword>
<dbReference type="GO" id="GO:0008033">
    <property type="term" value="P:tRNA processing"/>
    <property type="evidence" value="ECO:0007669"/>
    <property type="project" value="UniProtKB-UniRule"/>
</dbReference>
<keyword evidence="6 9" id="KW-0411">Iron-sulfur</keyword>
<feature type="binding site" evidence="9">
    <location>
        <position position="69"/>
    </location>
    <ligand>
        <name>[4Fe-4S] cluster</name>
        <dbReference type="ChEBI" id="CHEBI:49883"/>
        <label>2</label>
        <note>4Fe-4S-S-AdoMet</note>
    </ligand>
</feature>
<keyword evidence="7 9" id="KW-0456">Lyase</keyword>
<reference evidence="11 12" key="1">
    <citation type="submission" date="2018-06" db="EMBL/GenBank/DDBJ databases">
        <title>Draft genome sequence of hyperthermophilic methanogen Methanothermobacter tenebrarum sp. MCM-B 1447.</title>
        <authorList>
            <person name="Pore S.D."/>
            <person name="Dagar S."/>
            <person name="Dhakephalkar P.K."/>
        </authorList>
    </citation>
    <scope>NUCLEOTIDE SEQUENCE [LARGE SCALE GENOMIC DNA]</scope>
    <source>
        <strain evidence="11 12">MCM B 1447</strain>
    </source>
</reference>
<dbReference type="PANTHER" id="PTHR13930">
    <property type="entry name" value="S-ADENOSYL-L-METHIONINE-DEPENDENT TRNA 4-DEMETHYLWYOSINE SYNTHASE"/>
    <property type="match status" value="1"/>
</dbReference>
<comment type="cofactor">
    <cofactor evidence="9">
        <name>[4Fe-4S] cluster</name>
        <dbReference type="ChEBI" id="CHEBI:49883"/>
    </cofactor>
    <text evidence="9">Binds 2 [4Fe-4S] clusters. Binds 1 [4Fe-4S] cluster coordinated with 3 cysteines and an exchangeable S-adenosyl-L-methionine.</text>
</comment>
<gene>
    <name evidence="9" type="primary">taw1</name>
    <name evidence="11" type="ORF">DPC56_02855</name>
</gene>
<dbReference type="SUPFAM" id="SSF102114">
    <property type="entry name" value="Radical SAM enzymes"/>
    <property type="match status" value="1"/>
</dbReference>
<evidence type="ECO:0000256" key="1">
    <source>
        <dbReference type="ARBA" id="ARBA00022485"/>
    </source>
</evidence>
<dbReference type="NCBIfam" id="TIGR03972">
    <property type="entry name" value="rSAM_TYW1"/>
    <property type="match status" value="1"/>
</dbReference>
<dbReference type="InterPro" id="IPR013917">
    <property type="entry name" value="tRNA_wybutosine-synth"/>
</dbReference>
<keyword evidence="12" id="KW-1185">Reference proteome</keyword>
<comment type="subcellular location">
    <subcellularLocation>
        <location evidence="9">Cytoplasm</location>
    </subcellularLocation>
</comment>